<proteinExistence type="inferred from homology"/>
<dbReference type="Proteomes" id="UP001642483">
    <property type="component" value="Unassembled WGS sequence"/>
</dbReference>
<dbReference type="InterPro" id="IPR002125">
    <property type="entry name" value="CMP_dCMP_dom"/>
</dbReference>
<feature type="domain" description="CMP/dCMP-type deaminase" evidence="3">
    <location>
        <begin position="3"/>
        <end position="128"/>
    </location>
</feature>
<sequence>MSVTAQDLIQAAKQVKDKHATTYFKMGAAVLTKSGKVFTGCSIKCAVSPCSMCAERVAIFKAVSEGHKEFEALAVIGDNDTVKVSVCGCCRQLMREYSRNMKVHCANHKCEYSTYTLDMLLPHEYGPSL</sequence>
<evidence type="ECO:0000256" key="1">
    <source>
        <dbReference type="ARBA" id="ARBA00001947"/>
    </source>
</evidence>
<reference evidence="4 5" key="1">
    <citation type="submission" date="2024-02" db="EMBL/GenBank/DDBJ databases">
        <authorList>
            <person name="Daric V."/>
            <person name="Darras S."/>
        </authorList>
    </citation>
    <scope>NUCLEOTIDE SEQUENCE [LARGE SCALE GENOMIC DNA]</scope>
</reference>
<organism evidence="4 5">
    <name type="scientific">Clavelina lepadiformis</name>
    <name type="common">Light-bulb sea squirt</name>
    <name type="synonym">Ascidia lepadiformis</name>
    <dbReference type="NCBI Taxonomy" id="159417"/>
    <lineage>
        <taxon>Eukaryota</taxon>
        <taxon>Metazoa</taxon>
        <taxon>Chordata</taxon>
        <taxon>Tunicata</taxon>
        <taxon>Ascidiacea</taxon>
        <taxon>Aplousobranchia</taxon>
        <taxon>Clavelinidae</taxon>
        <taxon>Clavelina</taxon>
    </lineage>
</organism>
<dbReference type="InterPro" id="IPR050202">
    <property type="entry name" value="Cyt/Deoxycyt_deaminase"/>
</dbReference>
<dbReference type="PANTHER" id="PTHR11644:SF2">
    <property type="entry name" value="CYTIDINE DEAMINASE"/>
    <property type="match status" value="1"/>
</dbReference>
<dbReference type="NCBIfam" id="NF004064">
    <property type="entry name" value="PRK05578.1"/>
    <property type="match status" value="1"/>
</dbReference>
<accession>A0ABP0H3E8</accession>
<dbReference type="EMBL" id="CAWYQH010000174">
    <property type="protein sequence ID" value="CAK8698514.1"/>
    <property type="molecule type" value="Genomic_DNA"/>
</dbReference>
<dbReference type="CDD" id="cd01283">
    <property type="entry name" value="cytidine_deaminase"/>
    <property type="match status" value="1"/>
</dbReference>
<evidence type="ECO:0000313" key="4">
    <source>
        <dbReference type="EMBL" id="CAK8698514.1"/>
    </source>
</evidence>
<dbReference type="PROSITE" id="PS51747">
    <property type="entry name" value="CYT_DCMP_DEAMINASES_2"/>
    <property type="match status" value="1"/>
</dbReference>
<dbReference type="InterPro" id="IPR016193">
    <property type="entry name" value="Cytidine_deaminase-like"/>
</dbReference>
<evidence type="ECO:0000313" key="5">
    <source>
        <dbReference type="Proteomes" id="UP001642483"/>
    </source>
</evidence>
<evidence type="ECO:0000256" key="2">
    <source>
        <dbReference type="ARBA" id="ARBA00006576"/>
    </source>
</evidence>
<comment type="similarity">
    <text evidence="2">Belongs to the cytidine and deoxycytidylate deaminase family.</text>
</comment>
<name>A0ABP0H3E8_CLALP</name>
<comment type="cofactor">
    <cofactor evidence="1">
        <name>Zn(2+)</name>
        <dbReference type="ChEBI" id="CHEBI:29105"/>
    </cofactor>
</comment>
<gene>
    <name evidence="4" type="ORF">CVLEPA_LOCUS31949</name>
</gene>
<comment type="caution">
    <text evidence="4">The sequence shown here is derived from an EMBL/GenBank/DDBJ whole genome shotgun (WGS) entry which is preliminary data.</text>
</comment>
<dbReference type="SUPFAM" id="SSF53927">
    <property type="entry name" value="Cytidine deaminase-like"/>
    <property type="match status" value="1"/>
</dbReference>
<dbReference type="PANTHER" id="PTHR11644">
    <property type="entry name" value="CYTIDINE DEAMINASE"/>
    <property type="match status" value="1"/>
</dbReference>
<protein>
    <recommendedName>
        <fullName evidence="3">CMP/dCMP-type deaminase domain-containing protein</fullName>
    </recommendedName>
</protein>
<dbReference type="Gene3D" id="3.40.140.10">
    <property type="entry name" value="Cytidine Deaminase, domain 2"/>
    <property type="match status" value="1"/>
</dbReference>
<keyword evidence="5" id="KW-1185">Reference proteome</keyword>
<evidence type="ECO:0000259" key="3">
    <source>
        <dbReference type="PROSITE" id="PS51747"/>
    </source>
</evidence>
<dbReference type="Pfam" id="PF00383">
    <property type="entry name" value="dCMP_cyt_deam_1"/>
    <property type="match status" value="1"/>
</dbReference>